<proteinExistence type="predicted"/>
<comment type="caution">
    <text evidence="1">The sequence shown here is derived from an EMBL/GenBank/DDBJ whole genome shotgun (WGS) entry which is preliminary data.</text>
</comment>
<dbReference type="RefSeq" id="WP_309046311.1">
    <property type="nucleotide sequence ID" value="NZ_JAUCQJ010000002.1"/>
</dbReference>
<protein>
    <submittedName>
        <fullName evidence="1">Uncharacterized protein</fullName>
    </submittedName>
</protein>
<accession>A0ABD5B5N0</accession>
<dbReference type="AlphaFoldDB" id="A0ABD5B5N0"/>
<organism evidence="1 2">
    <name type="scientific">Elizabethkingia miricola</name>
    <name type="common">Chryseobacterium miricola</name>
    <dbReference type="NCBI Taxonomy" id="172045"/>
    <lineage>
        <taxon>Bacteria</taxon>
        <taxon>Pseudomonadati</taxon>
        <taxon>Bacteroidota</taxon>
        <taxon>Flavobacteriia</taxon>
        <taxon>Flavobacteriales</taxon>
        <taxon>Weeksellaceae</taxon>
        <taxon>Elizabethkingia</taxon>
    </lineage>
</organism>
<evidence type="ECO:0000313" key="1">
    <source>
        <dbReference type="EMBL" id="MDQ8748363.1"/>
    </source>
</evidence>
<reference evidence="1 2" key="1">
    <citation type="submission" date="2023-06" db="EMBL/GenBank/DDBJ databases">
        <title>Nosocomial Elizabethkingia miricola genome.</title>
        <authorList>
            <person name="Morgado S."/>
            <person name="Fonseca E."/>
            <person name="Freitas F."/>
            <person name="Vicente A.C."/>
        </authorList>
    </citation>
    <scope>NUCLEOTIDE SEQUENCE [LARGE SCALE GENOMIC DNA]</scope>
    <source>
        <strain evidence="1 2">EM15</strain>
    </source>
</reference>
<dbReference type="Proteomes" id="UP001239265">
    <property type="component" value="Unassembled WGS sequence"/>
</dbReference>
<sequence length="67" mass="8015">MEAKAFTHYMMCFQYAGKNKKRRYFDQCYIIRMKGDEAYVCYQSSVSGKTGKRYIDAARLLPIYENY</sequence>
<evidence type="ECO:0000313" key="2">
    <source>
        <dbReference type="Proteomes" id="UP001239265"/>
    </source>
</evidence>
<name>A0ABD5B5N0_ELIMR</name>
<dbReference type="EMBL" id="JAUCQJ010000002">
    <property type="protein sequence ID" value="MDQ8748363.1"/>
    <property type="molecule type" value="Genomic_DNA"/>
</dbReference>
<gene>
    <name evidence="1" type="ORF">QT385_06920</name>
</gene>